<evidence type="ECO:0000256" key="3">
    <source>
        <dbReference type="ARBA" id="ARBA00013194"/>
    </source>
</evidence>
<evidence type="ECO:0000256" key="1">
    <source>
        <dbReference type="ARBA" id="ARBA00000971"/>
    </source>
</evidence>
<organism evidence="8 9">
    <name type="scientific">Microbulbifer pacificus</name>
    <dbReference type="NCBI Taxonomy" id="407164"/>
    <lineage>
        <taxon>Bacteria</taxon>
        <taxon>Pseudomonadati</taxon>
        <taxon>Pseudomonadota</taxon>
        <taxon>Gammaproteobacteria</taxon>
        <taxon>Cellvibrionales</taxon>
        <taxon>Microbulbiferaceae</taxon>
        <taxon>Microbulbifer</taxon>
    </lineage>
</organism>
<keyword evidence="9" id="KW-1185">Reference proteome</keyword>
<gene>
    <name evidence="8" type="ORF">R5R33_05445</name>
</gene>
<evidence type="ECO:0000259" key="7">
    <source>
        <dbReference type="Pfam" id="PF13145"/>
    </source>
</evidence>
<dbReference type="AlphaFoldDB" id="A0AAU0N0T7"/>
<name>A0AAU0N0T7_9GAMM</name>
<evidence type="ECO:0000313" key="9">
    <source>
        <dbReference type="Proteomes" id="UP001302477"/>
    </source>
</evidence>
<dbReference type="GO" id="GO:0003755">
    <property type="term" value="F:peptidyl-prolyl cis-trans isomerase activity"/>
    <property type="evidence" value="ECO:0007669"/>
    <property type="project" value="UniProtKB-KW"/>
</dbReference>
<dbReference type="Pfam" id="PF13145">
    <property type="entry name" value="Rotamase_2"/>
    <property type="match status" value="1"/>
</dbReference>
<dbReference type="InterPro" id="IPR050245">
    <property type="entry name" value="PrsA_foldase"/>
</dbReference>
<keyword evidence="6 8" id="KW-0413">Isomerase</keyword>
<proteinExistence type="inferred from homology"/>
<accession>A0AAU0N0T7</accession>
<dbReference type="InterPro" id="IPR027304">
    <property type="entry name" value="Trigger_fact/SurA_dom_sf"/>
</dbReference>
<dbReference type="SUPFAM" id="SSF109998">
    <property type="entry name" value="Triger factor/SurA peptide-binding domain-like"/>
    <property type="match status" value="1"/>
</dbReference>
<evidence type="ECO:0000256" key="6">
    <source>
        <dbReference type="ARBA" id="ARBA00023235"/>
    </source>
</evidence>
<dbReference type="KEGG" id="mpaf:R5R33_05445"/>
<keyword evidence="4" id="KW-0732">Signal</keyword>
<dbReference type="PANTHER" id="PTHR47245:SF1">
    <property type="entry name" value="FOLDASE PROTEIN PRSA"/>
    <property type="match status" value="1"/>
</dbReference>
<dbReference type="EMBL" id="CP137555">
    <property type="protein sequence ID" value="WOX06577.1"/>
    <property type="molecule type" value="Genomic_DNA"/>
</dbReference>
<evidence type="ECO:0000256" key="2">
    <source>
        <dbReference type="ARBA" id="ARBA00007656"/>
    </source>
</evidence>
<dbReference type="RefSeq" id="WP_318955030.1">
    <property type="nucleotide sequence ID" value="NZ_CP137555.1"/>
</dbReference>
<protein>
    <recommendedName>
        <fullName evidence="3">peptidylprolyl isomerase</fullName>
        <ecNumber evidence="3">5.2.1.8</ecNumber>
    </recommendedName>
</protein>
<evidence type="ECO:0000256" key="5">
    <source>
        <dbReference type="ARBA" id="ARBA00023110"/>
    </source>
</evidence>
<reference evidence="8 9" key="1">
    <citation type="submission" date="2023-10" db="EMBL/GenBank/DDBJ databases">
        <title>Description of Microbulbifer bruguierae sp. nov., isolated from the sediments of mangrove plant Bruguiera sexangula and comparative genomic analyses of the genus Microbulbifer.</title>
        <authorList>
            <person name="Long M."/>
        </authorList>
    </citation>
    <scope>NUCLEOTIDE SEQUENCE [LARGE SCALE GENOMIC DNA]</scope>
    <source>
        <strain evidence="8 9">SPO729</strain>
    </source>
</reference>
<dbReference type="EC" id="5.2.1.8" evidence="3"/>
<evidence type="ECO:0000313" key="8">
    <source>
        <dbReference type="EMBL" id="WOX06577.1"/>
    </source>
</evidence>
<dbReference type="InterPro" id="IPR000297">
    <property type="entry name" value="PPIase_PpiC"/>
</dbReference>
<dbReference type="PANTHER" id="PTHR47245">
    <property type="entry name" value="PEPTIDYLPROLYL ISOMERASE"/>
    <property type="match status" value="1"/>
</dbReference>
<feature type="domain" description="PpiC" evidence="7">
    <location>
        <begin position="116"/>
        <end position="241"/>
    </location>
</feature>
<dbReference type="Proteomes" id="UP001302477">
    <property type="component" value="Chromosome"/>
</dbReference>
<comment type="similarity">
    <text evidence="2">Belongs to the PpiC/parvulin rotamase family.</text>
</comment>
<keyword evidence="5" id="KW-0697">Rotamase</keyword>
<evidence type="ECO:0000256" key="4">
    <source>
        <dbReference type="ARBA" id="ARBA00022729"/>
    </source>
</evidence>
<sequence length="287" mass="33103">MTLHWIRDPSAHFALIGALLFAINSLFQDGSQVADGEDIVVNEARVSHLAGIFERGWQRPPQPEELQGLIDDFVREEVLYREAVKMGLDKNDTVIRRRMRMKMELLARDLVNAVEPSEQVLRDYHQRNIEKYTLPAQYSFEQIFLDSDKRPQVAEDARLVLTKLTAGGNPRKLGDNSLLQFQFDAASTEQIDRQFGADFSQQLLELPENEWTGPLTSAFGEHLVKISTRQPQREPDFSEIRTDVLRDWQLDEQNKILQTQYETLRANYRVQITAPPIEAHSTEVSRQ</sequence>
<comment type="catalytic activity">
    <reaction evidence="1">
        <text>[protein]-peptidylproline (omega=180) = [protein]-peptidylproline (omega=0)</text>
        <dbReference type="Rhea" id="RHEA:16237"/>
        <dbReference type="Rhea" id="RHEA-COMP:10747"/>
        <dbReference type="Rhea" id="RHEA-COMP:10748"/>
        <dbReference type="ChEBI" id="CHEBI:83833"/>
        <dbReference type="ChEBI" id="CHEBI:83834"/>
        <dbReference type="EC" id="5.2.1.8"/>
    </reaction>
</comment>